<dbReference type="Pfam" id="PF00816">
    <property type="entry name" value="Histone_HNS"/>
    <property type="match status" value="1"/>
</dbReference>
<dbReference type="InterPro" id="IPR027444">
    <property type="entry name" value="H-NS_C_dom"/>
</dbReference>
<comment type="caution">
    <text evidence="3">The sequence shown here is derived from an EMBL/GenBank/DDBJ whole genome shotgun (WGS) entry which is preliminary data.</text>
</comment>
<sequence>MNMNKMSDAKLASAIKKMTAELKKMTTEADRRKKDGAAQAKAQKELAALAKKYGAATIKKLAASTKGKGKGKGRPAAKRAKVKPVYRNPDNSAETWTGRGRSPKWVVAAEKKYGGRDKLKIANQ</sequence>
<proteinExistence type="predicted"/>
<evidence type="ECO:0000313" key="3">
    <source>
        <dbReference type="EMBL" id="MBC8520236.1"/>
    </source>
</evidence>
<protein>
    <submittedName>
        <fullName evidence="3">H-NS histone family protein</fullName>
    </submittedName>
</protein>
<gene>
    <name evidence="3" type="ORF">H8D24_07510</name>
</gene>
<evidence type="ECO:0000259" key="2">
    <source>
        <dbReference type="SMART" id="SM00528"/>
    </source>
</evidence>
<dbReference type="Gene3D" id="4.10.430.10">
    <property type="entry name" value="Histone-like protein H-NS, C-terminal domain"/>
    <property type="match status" value="1"/>
</dbReference>
<feature type="region of interest" description="Disordered" evidence="1">
    <location>
        <begin position="64"/>
        <end position="102"/>
    </location>
</feature>
<dbReference type="SMART" id="SM00528">
    <property type="entry name" value="HNS"/>
    <property type="match status" value="1"/>
</dbReference>
<evidence type="ECO:0000313" key="4">
    <source>
        <dbReference type="Proteomes" id="UP000654401"/>
    </source>
</evidence>
<evidence type="ECO:0000256" key="1">
    <source>
        <dbReference type="SAM" id="MobiDB-lite"/>
    </source>
</evidence>
<dbReference type="AlphaFoldDB" id="A0A8J6PBQ7"/>
<dbReference type="EMBL" id="JACNFK010000035">
    <property type="protein sequence ID" value="MBC8520236.1"/>
    <property type="molecule type" value="Genomic_DNA"/>
</dbReference>
<reference evidence="3 4" key="1">
    <citation type="submission" date="2020-08" db="EMBL/GenBank/DDBJ databases">
        <title>Bridging the membrane lipid divide: bacteria of the FCB group superphylum have the potential to synthesize archaeal ether lipids.</title>
        <authorList>
            <person name="Villanueva L."/>
            <person name="Von Meijenfeldt F.A.B."/>
            <person name="Westbye A.B."/>
            <person name="Yadav S."/>
            <person name="Hopmans E.C."/>
            <person name="Dutilh B.E."/>
            <person name="Sinninghe Damste J.S."/>
        </authorList>
    </citation>
    <scope>NUCLEOTIDE SEQUENCE [LARGE SCALE GENOMIC DNA]</scope>
    <source>
        <strain evidence="3">NIOZ-UU100</strain>
    </source>
</reference>
<dbReference type="InterPro" id="IPR037150">
    <property type="entry name" value="H-NS_C_dom_sf"/>
</dbReference>
<dbReference type="GO" id="GO:0003677">
    <property type="term" value="F:DNA binding"/>
    <property type="evidence" value="ECO:0007669"/>
    <property type="project" value="InterPro"/>
</dbReference>
<dbReference type="Proteomes" id="UP000654401">
    <property type="component" value="Unassembled WGS sequence"/>
</dbReference>
<feature type="domain" description="DNA-binding protein H-NS-like C-terminal" evidence="2">
    <location>
        <begin position="76"/>
        <end position="121"/>
    </location>
</feature>
<accession>A0A8J6PBQ7</accession>
<name>A0A8J6PBQ7_9GAMM</name>
<dbReference type="SUPFAM" id="SSF81273">
    <property type="entry name" value="H-NS histone-like proteins"/>
    <property type="match status" value="1"/>
</dbReference>
<feature type="compositionally biased region" description="Basic residues" evidence="1">
    <location>
        <begin position="67"/>
        <end position="84"/>
    </location>
</feature>
<organism evidence="3 4">
    <name type="scientific">Candidatus Thiopontia autotrophica</name>
    <dbReference type="NCBI Taxonomy" id="2841688"/>
    <lineage>
        <taxon>Bacteria</taxon>
        <taxon>Pseudomonadati</taxon>
        <taxon>Pseudomonadota</taxon>
        <taxon>Gammaproteobacteria</taxon>
        <taxon>Candidatus Thiopontia</taxon>
    </lineage>
</organism>